<keyword evidence="5 9" id="KW-0312">Gluconeogenesis</keyword>
<dbReference type="PANTHER" id="PTHR21139:SF42">
    <property type="entry name" value="TRIOSEPHOSPHATE ISOMERASE"/>
    <property type="match status" value="1"/>
</dbReference>
<feature type="binding site" evidence="9">
    <location>
        <begin position="20"/>
        <end position="22"/>
    </location>
    <ligand>
        <name>substrate</name>
    </ligand>
</feature>
<evidence type="ECO:0000256" key="5">
    <source>
        <dbReference type="ARBA" id="ARBA00022432"/>
    </source>
</evidence>
<dbReference type="InterPro" id="IPR000652">
    <property type="entry name" value="Triosephosphate_isomerase"/>
</dbReference>
<evidence type="ECO:0000256" key="10">
    <source>
        <dbReference type="RuleBase" id="RU363013"/>
    </source>
</evidence>
<evidence type="ECO:0000256" key="9">
    <source>
        <dbReference type="HAMAP-Rule" id="MF_00147"/>
    </source>
</evidence>
<dbReference type="GO" id="GO:0006094">
    <property type="term" value="P:gluconeogenesis"/>
    <property type="evidence" value="ECO:0007669"/>
    <property type="project" value="UniProtKB-UniRule"/>
</dbReference>
<feature type="binding site" evidence="9">
    <location>
        <begin position="255"/>
        <end position="256"/>
    </location>
    <ligand>
        <name>substrate</name>
    </ligand>
</feature>
<gene>
    <name evidence="9" type="primary">tpiA</name>
    <name evidence="11" type="ORF">SAMN05660690_2170</name>
</gene>
<proteinExistence type="inferred from homology"/>
<comment type="subunit">
    <text evidence="9 10">Homodimer.</text>
</comment>
<dbReference type="Pfam" id="PF00121">
    <property type="entry name" value="TIM"/>
    <property type="match status" value="1"/>
</dbReference>
<comment type="pathway">
    <text evidence="9 10">Carbohydrate biosynthesis; gluconeogenesis.</text>
</comment>
<keyword evidence="8 9" id="KW-0413">Isomerase</keyword>
<keyword evidence="7 9" id="KW-0324">Glycolysis</keyword>
<dbReference type="CDD" id="cd00311">
    <property type="entry name" value="TIM"/>
    <property type="match status" value="1"/>
</dbReference>
<dbReference type="GO" id="GO:0019563">
    <property type="term" value="P:glycerol catabolic process"/>
    <property type="evidence" value="ECO:0007669"/>
    <property type="project" value="TreeGrafter"/>
</dbReference>
<accession>A0A1G6NQZ9</accession>
<feature type="binding site" evidence="9">
    <location>
        <position position="194"/>
    </location>
    <ligand>
        <name>substrate</name>
    </ligand>
</feature>
<evidence type="ECO:0000256" key="3">
    <source>
        <dbReference type="ARBA" id="ARBA00011940"/>
    </source>
</evidence>
<dbReference type="EMBL" id="FMZF01000003">
    <property type="protein sequence ID" value="SDC69697.1"/>
    <property type="molecule type" value="Genomic_DNA"/>
</dbReference>
<dbReference type="Gene3D" id="3.20.20.70">
    <property type="entry name" value="Aldolase class I"/>
    <property type="match status" value="1"/>
</dbReference>
<evidence type="ECO:0000256" key="6">
    <source>
        <dbReference type="ARBA" id="ARBA00022490"/>
    </source>
</evidence>
<dbReference type="InterPro" id="IPR020861">
    <property type="entry name" value="Triosephosphate_isomerase_AS"/>
</dbReference>
<dbReference type="InterPro" id="IPR013785">
    <property type="entry name" value="Aldolase_TIM"/>
</dbReference>
<feature type="binding site" evidence="9">
    <location>
        <position position="234"/>
    </location>
    <ligand>
        <name>substrate</name>
    </ligand>
</feature>
<feature type="active site" description="Proton acceptor" evidence="9">
    <location>
        <position position="188"/>
    </location>
</feature>
<keyword evidence="6 9" id="KW-0963">Cytoplasm</keyword>
<dbReference type="PROSITE" id="PS00171">
    <property type="entry name" value="TIM_1"/>
    <property type="match status" value="1"/>
</dbReference>
<evidence type="ECO:0000313" key="11">
    <source>
        <dbReference type="EMBL" id="SDC69697.1"/>
    </source>
</evidence>
<evidence type="ECO:0000256" key="1">
    <source>
        <dbReference type="ARBA" id="ARBA00004680"/>
    </source>
</evidence>
<evidence type="ECO:0000313" key="12">
    <source>
        <dbReference type="Proteomes" id="UP000199416"/>
    </source>
</evidence>
<sequence length="275" mass="28389">MARRQPPAPREGRRPLIAGNWKMHLTHLEAIGLVQKLVFSLTEKQLDVAEVVVLPPFTALRSVQTLVTGDQLAVGYGAQDLSAQDSGAYTGEVSGGMLAALACRYVVVGHSERRALHAEDDAVVAGKVQAALRHGITPILCVGEGLDVRRAGTHVPHCTAQLDAALEGLSAEQLTAAGEGTGVVVAYEPVWAIGTGEVATPDDAQEVCGALRSRLAERFGAETAGIVRILYGGSVKAANTAGILAGPDVDGALVGGASLDADEFAQICRIAAEGS</sequence>
<dbReference type="InterPro" id="IPR035990">
    <property type="entry name" value="TIM_sf"/>
</dbReference>
<dbReference type="AlphaFoldDB" id="A0A1G6NQZ9"/>
<dbReference type="HAMAP" id="MF_00147_B">
    <property type="entry name" value="TIM_B"/>
    <property type="match status" value="1"/>
</dbReference>
<feature type="active site" description="Electrophile" evidence="9">
    <location>
        <position position="110"/>
    </location>
</feature>
<dbReference type="GO" id="GO:0005829">
    <property type="term" value="C:cytosol"/>
    <property type="evidence" value="ECO:0007669"/>
    <property type="project" value="TreeGrafter"/>
</dbReference>
<dbReference type="Proteomes" id="UP000199416">
    <property type="component" value="Unassembled WGS sequence"/>
</dbReference>
<comment type="similarity">
    <text evidence="2 9 10">Belongs to the triosephosphate isomerase family.</text>
</comment>
<dbReference type="RefSeq" id="WP_091365886.1">
    <property type="nucleotide sequence ID" value="NZ_FMZF01000003.1"/>
</dbReference>
<dbReference type="GO" id="GO:0004807">
    <property type="term" value="F:triose-phosphate isomerase activity"/>
    <property type="evidence" value="ECO:0007669"/>
    <property type="project" value="UniProtKB-UniRule"/>
</dbReference>
<evidence type="ECO:0000256" key="7">
    <source>
        <dbReference type="ARBA" id="ARBA00023152"/>
    </source>
</evidence>
<dbReference type="OrthoDB" id="9809429at2"/>
<evidence type="ECO:0000256" key="8">
    <source>
        <dbReference type="ARBA" id="ARBA00023235"/>
    </source>
</evidence>
<comment type="pathway">
    <text evidence="1 9 10">Carbohydrate degradation; glycolysis; D-glyceraldehyde 3-phosphate from glycerone phosphate: step 1/1.</text>
</comment>
<name>A0A1G6NQZ9_9ACTN</name>
<keyword evidence="12" id="KW-1185">Reference proteome</keyword>
<evidence type="ECO:0000256" key="4">
    <source>
        <dbReference type="ARBA" id="ARBA00019397"/>
    </source>
</evidence>
<dbReference type="GO" id="GO:0006096">
    <property type="term" value="P:glycolytic process"/>
    <property type="evidence" value="ECO:0007669"/>
    <property type="project" value="UniProtKB-UniRule"/>
</dbReference>
<dbReference type="UniPathway" id="UPA00138"/>
<dbReference type="FunFam" id="3.20.20.70:FF:000016">
    <property type="entry name" value="Triosephosphate isomerase"/>
    <property type="match status" value="1"/>
</dbReference>
<protein>
    <recommendedName>
        <fullName evidence="4 9">Triosephosphate isomerase</fullName>
        <shortName evidence="9">TIM</shortName>
        <shortName evidence="9">TPI</shortName>
        <ecNumber evidence="3 9">5.3.1.1</ecNumber>
    </recommendedName>
    <alternativeName>
        <fullName evidence="9">Triose-phosphate isomerase</fullName>
    </alternativeName>
</protein>
<dbReference type="GO" id="GO:0046166">
    <property type="term" value="P:glyceraldehyde-3-phosphate biosynthetic process"/>
    <property type="evidence" value="ECO:0007669"/>
    <property type="project" value="TreeGrafter"/>
</dbReference>
<dbReference type="InterPro" id="IPR022896">
    <property type="entry name" value="TrioseP_Isoase_bac/euk"/>
</dbReference>
<dbReference type="PANTHER" id="PTHR21139">
    <property type="entry name" value="TRIOSEPHOSPHATE ISOMERASE"/>
    <property type="match status" value="1"/>
</dbReference>
<dbReference type="SUPFAM" id="SSF51351">
    <property type="entry name" value="Triosephosphate isomerase (TIM)"/>
    <property type="match status" value="1"/>
</dbReference>
<dbReference type="PROSITE" id="PS51440">
    <property type="entry name" value="TIM_2"/>
    <property type="match status" value="1"/>
</dbReference>
<organism evidence="11 12">
    <name type="scientific">Geodermatophilus telluris</name>
    <dbReference type="NCBI Taxonomy" id="1190417"/>
    <lineage>
        <taxon>Bacteria</taxon>
        <taxon>Bacillati</taxon>
        <taxon>Actinomycetota</taxon>
        <taxon>Actinomycetes</taxon>
        <taxon>Geodermatophilales</taxon>
        <taxon>Geodermatophilaceae</taxon>
        <taxon>Geodermatophilus</taxon>
    </lineage>
</organism>
<comment type="subcellular location">
    <subcellularLocation>
        <location evidence="9 10">Cytoplasm</location>
    </subcellularLocation>
</comment>
<comment type="function">
    <text evidence="9">Involved in the gluconeogenesis. Catalyzes stereospecifically the conversion of dihydroxyacetone phosphate (DHAP) to D-glyceraldehyde-3-phosphate (G3P).</text>
</comment>
<comment type="catalytic activity">
    <reaction evidence="9 10">
        <text>D-glyceraldehyde 3-phosphate = dihydroxyacetone phosphate</text>
        <dbReference type="Rhea" id="RHEA:18585"/>
        <dbReference type="ChEBI" id="CHEBI:57642"/>
        <dbReference type="ChEBI" id="CHEBI:59776"/>
        <dbReference type="EC" id="5.3.1.1"/>
    </reaction>
</comment>
<reference evidence="12" key="1">
    <citation type="submission" date="2016-10" db="EMBL/GenBank/DDBJ databases">
        <authorList>
            <person name="Varghese N."/>
            <person name="Submissions S."/>
        </authorList>
    </citation>
    <scope>NUCLEOTIDE SEQUENCE [LARGE SCALE GENOMIC DNA]</scope>
    <source>
        <strain evidence="12">DSM 45421</strain>
    </source>
</reference>
<dbReference type="STRING" id="1190417.SAMN05660690_2170"/>
<dbReference type="NCBIfam" id="TIGR00419">
    <property type="entry name" value="tim"/>
    <property type="match status" value="1"/>
</dbReference>
<dbReference type="EC" id="5.3.1.1" evidence="3 9"/>
<dbReference type="UniPathway" id="UPA00109">
    <property type="reaction ID" value="UER00189"/>
</dbReference>
<evidence type="ECO:0000256" key="2">
    <source>
        <dbReference type="ARBA" id="ARBA00007422"/>
    </source>
</evidence>